<dbReference type="InterPro" id="IPR027815">
    <property type="entry name" value="CSC1/OSCA1-like_cyt"/>
</dbReference>
<keyword evidence="5 8" id="KW-1133">Transmembrane helix</keyword>
<feature type="compositionally biased region" description="Polar residues" evidence="7">
    <location>
        <begin position="438"/>
        <end position="447"/>
    </location>
</feature>
<feature type="compositionally biased region" description="Polar residues" evidence="7">
    <location>
        <begin position="552"/>
        <end position="572"/>
    </location>
</feature>
<comment type="subcellular location">
    <subcellularLocation>
        <location evidence="1">Membrane</location>
        <topology evidence="1">Multi-pass membrane protein</topology>
    </subcellularLocation>
</comment>
<feature type="transmembrane region" description="Helical" evidence="8">
    <location>
        <begin position="39"/>
        <end position="60"/>
    </location>
</feature>
<dbReference type="Proteomes" id="UP000664521">
    <property type="component" value="Unassembled WGS sequence"/>
</dbReference>
<dbReference type="GO" id="GO:0005886">
    <property type="term" value="C:plasma membrane"/>
    <property type="evidence" value="ECO:0007669"/>
    <property type="project" value="TreeGrafter"/>
</dbReference>
<organism evidence="12 13">
    <name type="scientific">Heterodermia speciosa</name>
    <dbReference type="NCBI Taxonomy" id="116794"/>
    <lineage>
        <taxon>Eukaryota</taxon>
        <taxon>Fungi</taxon>
        <taxon>Dikarya</taxon>
        <taxon>Ascomycota</taxon>
        <taxon>Pezizomycotina</taxon>
        <taxon>Lecanoromycetes</taxon>
        <taxon>OSLEUM clade</taxon>
        <taxon>Lecanoromycetidae</taxon>
        <taxon>Caliciales</taxon>
        <taxon>Physciaceae</taxon>
        <taxon>Heterodermia</taxon>
    </lineage>
</organism>
<evidence type="ECO:0000259" key="11">
    <source>
        <dbReference type="Pfam" id="PF14703"/>
    </source>
</evidence>
<feature type="transmembrane region" description="Helical" evidence="8">
    <location>
        <begin position="874"/>
        <end position="901"/>
    </location>
</feature>
<dbReference type="InterPro" id="IPR032880">
    <property type="entry name" value="CSC1/OSCA1-like_N"/>
</dbReference>
<feature type="domain" description="CSC1/OSCA1-like cytosolic" evidence="11">
    <location>
        <begin position="639"/>
        <end position="721"/>
    </location>
</feature>
<evidence type="ECO:0000259" key="10">
    <source>
        <dbReference type="Pfam" id="PF13967"/>
    </source>
</evidence>
<feature type="domain" description="CSC1/OSCA1-like cytosolic" evidence="11">
    <location>
        <begin position="227"/>
        <end position="312"/>
    </location>
</feature>
<dbReference type="EMBL" id="CAJPDS010000035">
    <property type="protein sequence ID" value="CAF9924279.1"/>
    <property type="molecule type" value="Genomic_DNA"/>
</dbReference>
<dbReference type="Pfam" id="PF14703">
    <property type="entry name" value="PHM7_cyt"/>
    <property type="match status" value="2"/>
</dbReference>
<evidence type="ECO:0000256" key="7">
    <source>
        <dbReference type="SAM" id="MobiDB-lite"/>
    </source>
</evidence>
<evidence type="ECO:0000256" key="2">
    <source>
        <dbReference type="ARBA" id="ARBA00007779"/>
    </source>
</evidence>
<keyword evidence="13" id="KW-1185">Reference proteome</keyword>
<name>A0A8H3ISD3_9LECA</name>
<evidence type="ECO:0000256" key="1">
    <source>
        <dbReference type="ARBA" id="ARBA00004141"/>
    </source>
</evidence>
<reference evidence="12" key="1">
    <citation type="submission" date="2021-03" db="EMBL/GenBank/DDBJ databases">
        <authorList>
            <person name="Tagirdzhanova G."/>
        </authorList>
    </citation>
    <scope>NUCLEOTIDE SEQUENCE</scope>
</reference>
<feature type="compositionally biased region" description="Basic and acidic residues" evidence="7">
    <location>
        <begin position="476"/>
        <end position="498"/>
    </location>
</feature>
<evidence type="ECO:0000256" key="5">
    <source>
        <dbReference type="ARBA" id="ARBA00022989"/>
    </source>
</evidence>
<feature type="domain" description="CSC1/OSCA1-like 7TM region" evidence="9">
    <location>
        <begin position="735"/>
        <end position="939"/>
    </location>
</feature>
<accession>A0A8H3ISD3</accession>
<evidence type="ECO:0000313" key="12">
    <source>
        <dbReference type="EMBL" id="CAF9924279.1"/>
    </source>
</evidence>
<dbReference type="InterPro" id="IPR045122">
    <property type="entry name" value="Csc1-like"/>
</dbReference>
<feature type="transmembrane region" description="Helical" evidence="8">
    <location>
        <begin position="121"/>
        <end position="139"/>
    </location>
</feature>
<sequence length="956" mass="105653">MSAATTAGASAGTATSGIDAINNGAGKAQQSQGISLSTFFASLAGGLAIFGVELLLFLIIKGKFSRIYQPRTYLVPEKERTKAPPSGLWQWILPVFKTSNSDFIQKCGLDAYFFLRYMRTLLKIFIPLALVILPILLPINAVHGRGEHFATGIYSNSTAYSNVSGLDQLAWGNIHPRKNNRYWGHLVLALFVIVYTCFVFFDELRGYIRLRQAYLTSPQHRLRASATTVLVTAIPRKWCTFEALSGLYDVFPGGIRNIWINRNFDELNDKVKRRDKLARALEGAETSLIKNAKKAHIKKLKKDAKRSGSKEKKADIAREQQLANDKGTAMADTSGISAGNPHQIQHTIDEALGFSSRELSREPSPVGARKKPLVPIPVVSEGLEAVGHGLGAIRKQVFGGLKKVGQDVDNRLEGTGGFVAGSHEPEPAGVKYVEDQDSTSAQSSPRQSMAFDASAHGDGSHVPPSGQEDQPSFARGKSEDTVRPEDPRDFDGTRDDVRMIQAGIELRDNPQQLGKATSTRRKFWKPSQKVPFGIPSPKPHGYEEDEFPLDNPSPQATSDQQNLHAISTTSEATSKKSHLPILGSILEKKSSEGKRGIYPNAVNEGFDPNAGAPVWKNFLGEKDRETMRLPIFGWEWMPSLPLIGQNVDTINYCRKEVARLNVEIEEDQKEPERFPLMNSAFIQFNHQVAAHMACQAVSHHTPNQMAPRVVEISPDDVLWDNMSMKWWETYIRTGLVITAICALVVGWAFPVTFTGLLSQINYLTATFKWLAWLSRAPQWVLSIIQGILPQALLAGLLALLPVILRLLARTQGDHTGMSVELSVQMYYFAFLFVQVFLVVSISSGISTVIKQISDSPGNIPSILANNLPKATNYFFSYLLLQALSVSAGALVQVGGLLKWFVLSPLLDNTARQKWTRQTKLPDMQWGTFFPVYTNLAAIGEQRGFMEEGHLADSLQV</sequence>
<dbReference type="PANTHER" id="PTHR13018:SF20">
    <property type="entry name" value="SPORULATION-SPECIFIC PROTEIN 75"/>
    <property type="match status" value="1"/>
</dbReference>
<evidence type="ECO:0000256" key="3">
    <source>
        <dbReference type="ARBA" id="ARBA00022448"/>
    </source>
</evidence>
<keyword evidence="6 8" id="KW-0472">Membrane</keyword>
<comment type="similarity">
    <text evidence="2">Belongs to the CSC1 (TC 1.A.17) family.</text>
</comment>
<dbReference type="Pfam" id="PF13967">
    <property type="entry name" value="RSN1_TM"/>
    <property type="match status" value="1"/>
</dbReference>
<evidence type="ECO:0000259" key="9">
    <source>
        <dbReference type="Pfam" id="PF02714"/>
    </source>
</evidence>
<evidence type="ECO:0000256" key="8">
    <source>
        <dbReference type="SAM" id="Phobius"/>
    </source>
</evidence>
<proteinExistence type="inferred from homology"/>
<gene>
    <name evidence="12" type="ORF">HETSPECPRED_005553</name>
</gene>
<evidence type="ECO:0000313" key="13">
    <source>
        <dbReference type="Proteomes" id="UP000664521"/>
    </source>
</evidence>
<evidence type="ECO:0008006" key="14">
    <source>
        <dbReference type="Google" id="ProtNLM"/>
    </source>
</evidence>
<keyword evidence="4 8" id="KW-0812">Transmembrane</keyword>
<dbReference type="InterPro" id="IPR003864">
    <property type="entry name" value="CSC1/OSCA1-like_7TM"/>
</dbReference>
<dbReference type="AlphaFoldDB" id="A0A8H3ISD3"/>
<feature type="region of interest" description="Disordered" evidence="7">
    <location>
        <begin position="434"/>
        <end position="574"/>
    </location>
</feature>
<protein>
    <recommendedName>
        <fullName evidence="14">CSC1/OSCA1-like 7TM region domain-containing protein</fullName>
    </recommendedName>
</protein>
<feature type="domain" description="CSC1/OSCA1-like N-terminal transmembrane" evidence="10">
    <location>
        <begin position="39"/>
        <end position="203"/>
    </location>
</feature>
<evidence type="ECO:0000256" key="4">
    <source>
        <dbReference type="ARBA" id="ARBA00022692"/>
    </source>
</evidence>
<feature type="region of interest" description="Disordered" evidence="7">
    <location>
        <begin position="300"/>
        <end position="341"/>
    </location>
</feature>
<comment type="caution">
    <text evidence="12">The sequence shown here is derived from an EMBL/GenBank/DDBJ whole genome shotgun (WGS) entry which is preliminary data.</text>
</comment>
<evidence type="ECO:0000256" key="6">
    <source>
        <dbReference type="ARBA" id="ARBA00023136"/>
    </source>
</evidence>
<feature type="transmembrane region" description="Helical" evidence="8">
    <location>
        <begin position="182"/>
        <end position="201"/>
    </location>
</feature>
<feature type="compositionally biased region" description="Basic and acidic residues" evidence="7">
    <location>
        <begin position="305"/>
        <end position="318"/>
    </location>
</feature>
<dbReference type="Pfam" id="PF02714">
    <property type="entry name" value="RSN1_7TM"/>
    <property type="match status" value="1"/>
</dbReference>
<feature type="transmembrane region" description="Helical" evidence="8">
    <location>
        <begin position="730"/>
        <end position="749"/>
    </location>
</feature>
<dbReference type="GO" id="GO:0005227">
    <property type="term" value="F:calcium-activated cation channel activity"/>
    <property type="evidence" value="ECO:0007669"/>
    <property type="project" value="InterPro"/>
</dbReference>
<dbReference type="OrthoDB" id="1076608at2759"/>
<keyword evidence="3" id="KW-0813">Transport</keyword>
<dbReference type="PANTHER" id="PTHR13018">
    <property type="entry name" value="PROBABLE MEMBRANE PROTEIN DUF221-RELATED"/>
    <property type="match status" value="1"/>
</dbReference>
<feature type="transmembrane region" description="Helical" evidence="8">
    <location>
        <begin position="779"/>
        <end position="804"/>
    </location>
</feature>
<feature type="transmembrane region" description="Helical" evidence="8">
    <location>
        <begin position="825"/>
        <end position="849"/>
    </location>
</feature>